<dbReference type="EMBL" id="JAGIOE010000002">
    <property type="protein sequence ID" value="MBP2376495.1"/>
    <property type="molecule type" value="Genomic_DNA"/>
</dbReference>
<keyword evidence="2" id="KW-1185">Reference proteome</keyword>
<dbReference type="PANTHER" id="PTHR10632">
    <property type="entry name" value="SULFIDE:QUINONE OXIDOREDUCTASE"/>
    <property type="match status" value="1"/>
</dbReference>
<dbReference type="Proteomes" id="UP000766570">
    <property type="component" value="Unassembled WGS sequence"/>
</dbReference>
<accession>A0ABS4WJW3</accession>
<dbReference type="InterPro" id="IPR036188">
    <property type="entry name" value="FAD/NAD-bd_sf"/>
</dbReference>
<dbReference type="SUPFAM" id="SSF51905">
    <property type="entry name" value="FAD/NAD(P)-binding domain"/>
    <property type="match status" value="1"/>
</dbReference>
<evidence type="ECO:0000313" key="1">
    <source>
        <dbReference type="EMBL" id="MBP2376495.1"/>
    </source>
</evidence>
<evidence type="ECO:0000313" key="2">
    <source>
        <dbReference type="Proteomes" id="UP000766570"/>
    </source>
</evidence>
<reference evidence="1 2" key="1">
    <citation type="submission" date="2021-03" db="EMBL/GenBank/DDBJ databases">
        <title>Sequencing the genomes of 1000 actinobacteria strains.</title>
        <authorList>
            <person name="Klenk H.-P."/>
        </authorList>
    </citation>
    <scope>NUCLEOTIDE SEQUENCE [LARGE SCALE GENOMIC DNA]</scope>
    <source>
        <strain evidence="1 2">DSM 15454</strain>
    </source>
</reference>
<sequence>MRYEYQVVGPGIQLEWDKIPGWESALATSTVSSNYRFDLAPKTWDMIRSLRSGTAVFTMPSAPIKCGGAPQKIAYLAADYCRQQGVLNDIRVGLVLPTPGMFGVKAFADELEKAVARYGIEVRKSSEMTRVDGATKTITVGLCCRDQRRNPLRPAACRSPQPAPDCIKNTMLADPKNPLGYVQVDKHTHCNTPAIPTSSLWGMQGQARTPKPGQPSAKRLRFLSITCCP</sequence>
<comment type="caution">
    <text evidence="1">The sequence shown here is derived from an EMBL/GenBank/DDBJ whole genome shotgun (WGS) entry which is preliminary data.</text>
</comment>
<protein>
    <submittedName>
        <fullName evidence="1">Uncharacterized protein</fullName>
    </submittedName>
</protein>
<organism evidence="1 2">
    <name type="scientific">Paeniglutamicibacter psychrophenolicus</name>
    <dbReference type="NCBI Taxonomy" id="257454"/>
    <lineage>
        <taxon>Bacteria</taxon>
        <taxon>Bacillati</taxon>
        <taxon>Actinomycetota</taxon>
        <taxon>Actinomycetes</taxon>
        <taxon>Micrococcales</taxon>
        <taxon>Micrococcaceae</taxon>
        <taxon>Paeniglutamicibacter</taxon>
    </lineage>
</organism>
<proteinExistence type="predicted"/>
<dbReference type="RefSeq" id="WP_245348773.1">
    <property type="nucleotide sequence ID" value="NZ_BAAAMI010000027.1"/>
</dbReference>
<dbReference type="Gene3D" id="3.50.50.60">
    <property type="entry name" value="FAD/NAD(P)-binding domain"/>
    <property type="match status" value="2"/>
</dbReference>
<dbReference type="InterPro" id="IPR015904">
    <property type="entry name" value="Sulphide_quinone_reductase"/>
</dbReference>
<name>A0ABS4WJW3_9MICC</name>
<gene>
    <name evidence="1" type="ORF">JOF46_004484</name>
</gene>
<dbReference type="PANTHER" id="PTHR10632:SF2">
    <property type="entry name" value="SULFIDE:QUINONE OXIDOREDUCTASE, MITOCHONDRIAL"/>
    <property type="match status" value="1"/>
</dbReference>